<dbReference type="Proteomes" id="UP000435177">
    <property type="component" value="Unassembled WGS sequence"/>
</dbReference>
<name>A0ABW9T3Q3_9BACL</name>
<evidence type="ECO:0000313" key="1">
    <source>
        <dbReference type="EMBL" id="MUG67929.1"/>
    </source>
</evidence>
<dbReference type="InterPro" id="IPR018775">
    <property type="entry name" value="RlaP"/>
</dbReference>
<comment type="caution">
    <text evidence="1">The sequence shown here is derived from an EMBL/GenBank/DDBJ whole genome shotgun (WGS) entry which is preliminary data.</text>
</comment>
<protein>
    <submittedName>
        <fullName evidence="1">Nucleotidyltransferase domain-containing protein</fullName>
    </submittedName>
</protein>
<dbReference type="PANTHER" id="PTHR34817">
    <property type="entry name" value="NUCLEOTIDYLTRANSFERASE"/>
    <property type="match status" value="1"/>
</dbReference>
<dbReference type="Pfam" id="PF10127">
    <property type="entry name" value="RlaP"/>
    <property type="match status" value="1"/>
</dbReference>
<keyword evidence="2" id="KW-1185">Reference proteome</keyword>
<sequence length="266" mass="30730">MHLWDRKGIVQKLKEIERKENIVIVYACELGSRAVGTASAHSDYDVRFLYLRPVEWYLSVMEKKDVLVYPLEGQEDMSGWDMIKALRLMQKSNPTLLECLNSPIRYIEHGAILEQLRRLAGMLFSPKACIHHYVKMAARNDRQAWEQDQVQVKRLIQVLRPMLACGWIERFSDMPPVPLRALTETLLGGEDIVRAEALELLEAKRAGSRTLPAVRMQSLRHYLTEQIGHYEHTIREYRAAPGGMESEVDALFRAALKEIWSLEGWT</sequence>
<evidence type="ECO:0000313" key="2">
    <source>
        <dbReference type="Proteomes" id="UP000435177"/>
    </source>
</evidence>
<organism evidence="1 2">
    <name type="scientific">Paenibacillus campinasensis</name>
    <dbReference type="NCBI Taxonomy" id="66347"/>
    <lineage>
        <taxon>Bacteria</taxon>
        <taxon>Bacillati</taxon>
        <taxon>Bacillota</taxon>
        <taxon>Bacilli</taxon>
        <taxon>Bacillales</taxon>
        <taxon>Paenibacillaceae</taxon>
        <taxon>Paenibacillus</taxon>
    </lineage>
</organism>
<dbReference type="PANTHER" id="PTHR34817:SF2">
    <property type="entry name" value="NUCLEOTIDYLTRANSFERASE"/>
    <property type="match status" value="1"/>
</dbReference>
<proteinExistence type="predicted"/>
<accession>A0ABW9T3Q3</accession>
<gene>
    <name evidence="1" type="ORF">GNP94_18230</name>
</gene>
<reference evidence="1 2" key="1">
    <citation type="submission" date="2019-11" db="EMBL/GenBank/DDBJ databases">
        <title>Draft genome sequences of five Paenibacillus species of dairy origin.</title>
        <authorList>
            <person name="Olajide A.M."/>
            <person name="Chen S."/>
            <person name="Lapointe G."/>
        </authorList>
    </citation>
    <scope>NUCLEOTIDE SEQUENCE [LARGE SCALE GENOMIC DNA]</scope>
    <source>
        <strain evidence="1 2">3CS1</strain>
    </source>
</reference>
<dbReference type="EMBL" id="WOAA01000019">
    <property type="protein sequence ID" value="MUG67929.1"/>
    <property type="molecule type" value="Genomic_DNA"/>
</dbReference>
<dbReference type="RefSeq" id="WP_155618656.1">
    <property type="nucleotide sequence ID" value="NZ_WOAA01000019.1"/>
</dbReference>